<feature type="domain" description="Glutamine amidotransferase type-2" evidence="11">
    <location>
        <begin position="2"/>
        <end position="213"/>
    </location>
</feature>
<dbReference type="InterPro" id="IPR014729">
    <property type="entry name" value="Rossmann-like_a/b/a_fold"/>
</dbReference>
<dbReference type="CDD" id="cd01991">
    <property type="entry name" value="Asn_synthase_B_C"/>
    <property type="match status" value="1"/>
</dbReference>
<dbReference type="InterPro" id="IPR033738">
    <property type="entry name" value="AsnB_N"/>
</dbReference>
<evidence type="ECO:0000259" key="11">
    <source>
        <dbReference type="PROSITE" id="PS51278"/>
    </source>
</evidence>
<dbReference type="Proteomes" id="UP000008720">
    <property type="component" value="Chromosome"/>
</dbReference>
<accession>E4TKV7</accession>
<comment type="catalytic activity">
    <reaction evidence="7">
        <text>L-aspartate + L-glutamine + ATP + H2O = L-asparagine + L-glutamate + AMP + diphosphate + H(+)</text>
        <dbReference type="Rhea" id="RHEA:12228"/>
        <dbReference type="ChEBI" id="CHEBI:15377"/>
        <dbReference type="ChEBI" id="CHEBI:15378"/>
        <dbReference type="ChEBI" id="CHEBI:29985"/>
        <dbReference type="ChEBI" id="CHEBI:29991"/>
        <dbReference type="ChEBI" id="CHEBI:30616"/>
        <dbReference type="ChEBI" id="CHEBI:33019"/>
        <dbReference type="ChEBI" id="CHEBI:58048"/>
        <dbReference type="ChEBI" id="CHEBI:58359"/>
        <dbReference type="ChEBI" id="CHEBI:456215"/>
        <dbReference type="EC" id="6.3.5.4"/>
    </reaction>
</comment>
<evidence type="ECO:0000256" key="8">
    <source>
        <dbReference type="PIRSR" id="PIRSR001589-1"/>
    </source>
</evidence>
<feature type="binding site" evidence="9">
    <location>
        <position position="289"/>
    </location>
    <ligand>
        <name>ATP</name>
        <dbReference type="ChEBI" id="CHEBI:30616"/>
    </ligand>
</feature>
<reference evidence="12 13" key="1">
    <citation type="journal article" date="2011" name="Stand. Genomic Sci.">
        <title>Complete genome sequence of Marivirga tractuosa type strain (H-43).</title>
        <authorList>
            <person name="Pagani I."/>
            <person name="Chertkov O."/>
            <person name="Lapidus A."/>
            <person name="Lucas S."/>
            <person name="Del Rio T.G."/>
            <person name="Tice H."/>
            <person name="Copeland A."/>
            <person name="Cheng J.F."/>
            <person name="Nolan M."/>
            <person name="Saunders E."/>
            <person name="Pitluck S."/>
            <person name="Held B."/>
            <person name="Goodwin L."/>
            <person name="Liolios K."/>
            <person name="Ovchinikova G."/>
            <person name="Ivanova N."/>
            <person name="Mavromatis K."/>
            <person name="Pati A."/>
            <person name="Chen A."/>
            <person name="Palaniappan K."/>
            <person name="Land M."/>
            <person name="Hauser L."/>
            <person name="Jeffries C.D."/>
            <person name="Detter J.C."/>
            <person name="Han C."/>
            <person name="Tapia R."/>
            <person name="Ngatchou-Djao O.D."/>
            <person name="Rohde M."/>
            <person name="Goker M."/>
            <person name="Spring S."/>
            <person name="Sikorski J."/>
            <person name="Woyke T."/>
            <person name="Bristow J."/>
            <person name="Eisen J.A."/>
            <person name="Markowitz V."/>
            <person name="Hugenholtz P."/>
            <person name="Klenk H.P."/>
            <person name="Kyrpides N.C."/>
        </authorList>
    </citation>
    <scope>NUCLEOTIDE SEQUENCE [LARGE SCALE GENOMIC DNA]</scope>
    <source>
        <strain evidence="13">ATCC 23168 / DSM 4126 / NBRC 15989 / NCIMB 1408 / VKM B-1430 / H-43</strain>
    </source>
</reference>
<gene>
    <name evidence="12" type="ordered locus">Ftrac_2281</name>
</gene>
<dbReference type="InterPro" id="IPR001962">
    <property type="entry name" value="Asn_synthase"/>
</dbReference>
<dbReference type="GO" id="GO:0005524">
    <property type="term" value="F:ATP binding"/>
    <property type="evidence" value="ECO:0007669"/>
    <property type="project" value="UniProtKB-KW"/>
</dbReference>
<dbReference type="Pfam" id="PF00733">
    <property type="entry name" value="Asn_synthase"/>
    <property type="match status" value="1"/>
</dbReference>
<evidence type="ECO:0000256" key="10">
    <source>
        <dbReference type="PIRSR" id="PIRSR001589-3"/>
    </source>
</evidence>
<dbReference type="GO" id="GO:0004066">
    <property type="term" value="F:asparagine synthase (glutamine-hydrolyzing) activity"/>
    <property type="evidence" value="ECO:0007669"/>
    <property type="project" value="UniProtKB-EC"/>
</dbReference>
<keyword evidence="4 9" id="KW-0547">Nucleotide-binding</keyword>
<dbReference type="EC" id="6.3.5.4" evidence="3"/>
<dbReference type="KEGG" id="mtt:Ftrac_2281"/>
<evidence type="ECO:0000256" key="9">
    <source>
        <dbReference type="PIRSR" id="PIRSR001589-2"/>
    </source>
</evidence>
<keyword evidence="5 9" id="KW-0067">ATP-binding</keyword>
<dbReference type="SUPFAM" id="SSF52402">
    <property type="entry name" value="Adenine nucleotide alpha hydrolases-like"/>
    <property type="match status" value="1"/>
</dbReference>
<dbReference type="RefSeq" id="WP_013454403.1">
    <property type="nucleotide sequence ID" value="NC_014759.1"/>
</dbReference>
<dbReference type="InterPro" id="IPR017932">
    <property type="entry name" value="GATase_2_dom"/>
</dbReference>
<dbReference type="EMBL" id="CP002349">
    <property type="protein sequence ID" value="ADR22260.1"/>
    <property type="molecule type" value="Genomic_DNA"/>
</dbReference>
<feature type="active site" description="For GATase activity" evidence="8">
    <location>
        <position position="2"/>
    </location>
</feature>
<evidence type="ECO:0000256" key="1">
    <source>
        <dbReference type="ARBA" id="ARBA00005187"/>
    </source>
</evidence>
<protein>
    <recommendedName>
        <fullName evidence="3">asparagine synthase (glutamine-hydrolyzing)</fullName>
        <ecNumber evidence="3">6.3.5.4</ecNumber>
    </recommendedName>
</protein>
<dbReference type="PIRSF" id="PIRSF001589">
    <property type="entry name" value="Asn_synthetase_glu-h"/>
    <property type="match status" value="1"/>
</dbReference>
<dbReference type="CDD" id="cd00712">
    <property type="entry name" value="AsnB"/>
    <property type="match status" value="1"/>
</dbReference>
<dbReference type="OrthoDB" id="9763290at2"/>
<feature type="binding site" evidence="9">
    <location>
        <position position="101"/>
    </location>
    <ligand>
        <name>L-glutamine</name>
        <dbReference type="ChEBI" id="CHEBI:58359"/>
    </ligand>
</feature>
<comment type="pathway">
    <text evidence="1">Amino-acid biosynthesis; L-asparagine biosynthesis; L-asparagine from L-aspartate (L-Gln route): step 1/1.</text>
</comment>
<dbReference type="Gene3D" id="3.40.50.620">
    <property type="entry name" value="HUPs"/>
    <property type="match status" value="1"/>
</dbReference>
<proteinExistence type="inferred from homology"/>
<feature type="site" description="Important for beta-aspartyl-AMP intermediate formation" evidence="10">
    <location>
        <position position="365"/>
    </location>
</feature>
<keyword evidence="8" id="KW-0061">Asparagine biosynthesis</keyword>
<evidence type="ECO:0000256" key="7">
    <source>
        <dbReference type="ARBA" id="ARBA00048741"/>
    </source>
</evidence>
<dbReference type="InterPro" id="IPR051786">
    <property type="entry name" value="ASN_synthetase/amidase"/>
</dbReference>
<dbReference type="InterPro" id="IPR006426">
    <property type="entry name" value="Asn_synth_AEB"/>
</dbReference>
<dbReference type="Pfam" id="PF13537">
    <property type="entry name" value="GATase_7"/>
    <property type="match status" value="1"/>
</dbReference>
<dbReference type="Gene3D" id="3.60.20.10">
    <property type="entry name" value="Glutamine Phosphoribosylpyrophosphate, subunit 1, domain 1"/>
    <property type="match status" value="1"/>
</dbReference>
<keyword evidence="6 8" id="KW-0315">Glutamine amidotransferase</keyword>
<dbReference type="PANTHER" id="PTHR43284:SF1">
    <property type="entry name" value="ASPARAGINE SYNTHETASE"/>
    <property type="match status" value="1"/>
</dbReference>
<evidence type="ECO:0000313" key="13">
    <source>
        <dbReference type="Proteomes" id="UP000008720"/>
    </source>
</evidence>
<evidence type="ECO:0000313" key="12">
    <source>
        <dbReference type="EMBL" id="ADR22260.1"/>
    </source>
</evidence>
<dbReference type="PROSITE" id="PS51278">
    <property type="entry name" value="GATASE_TYPE_2"/>
    <property type="match status" value="1"/>
</dbReference>
<dbReference type="InterPro" id="IPR029055">
    <property type="entry name" value="Ntn_hydrolases_N"/>
</dbReference>
<dbReference type="PANTHER" id="PTHR43284">
    <property type="entry name" value="ASPARAGINE SYNTHETASE (GLUTAMINE-HYDROLYZING)"/>
    <property type="match status" value="1"/>
</dbReference>
<evidence type="ECO:0000256" key="4">
    <source>
        <dbReference type="ARBA" id="ARBA00022741"/>
    </source>
</evidence>
<keyword evidence="13" id="KW-1185">Reference proteome</keyword>
<evidence type="ECO:0000256" key="2">
    <source>
        <dbReference type="ARBA" id="ARBA00005752"/>
    </source>
</evidence>
<organism evidence="12 13">
    <name type="scientific">Marivirga tractuosa (strain ATCC 23168 / DSM 4126 / NBRC 15989 / NCIMB 1408 / VKM B-1430 / H-43)</name>
    <name type="common">Microscilla tractuosa</name>
    <name type="synonym">Flexibacter tractuosus</name>
    <dbReference type="NCBI Taxonomy" id="643867"/>
    <lineage>
        <taxon>Bacteria</taxon>
        <taxon>Pseudomonadati</taxon>
        <taxon>Bacteroidota</taxon>
        <taxon>Cytophagia</taxon>
        <taxon>Cytophagales</taxon>
        <taxon>Marivirgaceae</taxon>
        <taxon>Marivirga</taxon>
    </lineage>
</organism>
<evidence type="ECO:0000256" key="5">
    <source>
        <dbReference type="ARBA" id="ARBA00022840"/>
    </source>
</evidence>
<keyword evidence="8" id="KW-0028">Amino-acid biosynthesis</keyword>
<dbReference type="GO" id="GO:0005829">
    <property type="term" value="C:cytosol"/>
    <property type="evidence" value="ECO:0007669"/>
    <property type="project" value="TreeGrafter"/>
</dbReference>
<name>E4TKV7_MARTH</name>
<dbReference type="AlphaFoldDB" id="E4TKV7"/>
<dbReference type="GO" id="GO:0006529">
    <property type="term" value="P:asparagine biosynthetic process"/>
    <property type="evidence" value="ECO:0007669"/>
    <property type="project" value="UniProtKB-KW"/>
</dbReference>
<evidence type="ECO:0000256" key="3">
    <source>
        <dbReference type="ARBA" id="ARBA00012737"/>
    </source>
</evidence>
<evidence type="ECO:0000256" key="6">
    <source>
        <dbReference type="ARBA" id="ARBA00022962"/>
    </source>
</evidence>
<dbReference type="eggNOG" id="COG0367">
    <property type="taxonomic scope" value="Bacteria"/>
</dbReference>
<dbReference type="STRING" id="643867.Ftrac_2281"/>
<dbReference type="SUPFAM" id="SSF56235">
    <property type="entry name" value="N-terminal nucleophile aminohydrolases (Ntn hydrolases)"/>
    <property type="match status" value="1"/>
</dbReference>
<comment type="similarity">
    <text evidence="2">Belongs to the asparagine synthetase family.</text>
</comment>
<feature type="binding site" evidence="9">
    <location>
        <begin position="363"/>
        <end position="364"/>
    </location>
    <ligand>
        <name>ATP</name>
        <dbReference type="ChEBI" id="CHEBI:30616"/>
    </ligand>
</feature>
<dbReference type="NCBIfam" id="TIGR01536">
    <property type="entry name" value="asn_synth_AEB"/>
    <property type="match status" value="1"/>
</dbReference>
<sequence>MCGITGVFAFNEIGRFNLPNISLATETLEHRGPDFQKVFVGDFVALGHRRLSIIDLNPQSHQPMSAEEGRYQLVFNGEIYNYKSLRQELASKGVSFETESDTEVLLQLLIHEGKDALNKLNGFFAFAFYDQQNEEMLVARDRYGIKPLYYLEDEDRFIFASELKAILKFGIEKSIDTNSVYTYLQLNYLPAPMSMVKGVKKLMPGQYANVKKKSVEFNSFYELKTTFEKPFQGSYEDAQVQLKALMEKSVGRRLVADVPLGTFLSGGVDSSIISAIAAKKVESLHTFSIGYKGHSFFDETEYANAVAKHIGSKHQVFSLSLDDLYGYLPKLLKSFSEPFADSSALPVYALSQLTKENVTVALSGDGADELFAGYNKHEALYRLWHPGAKEKMVSTLSPIWNILPKSRNSPLGNISRQLKKFADASQLDIQSQYWMLASLQSARKTTDLLSNAVLEDVDFEGFDLWKDQLLSTLSSKSINQSLQLDQELVLQGDMLQKVDLMSMQHALEVRVPFLDHELVAFANSLPEEFKVNGKGKKMILQDTFREILPEKIYNRPKHGFEVPLLDWLRKDLKSDIENKWLDKDRIEKQEVFDWDGIQALKKKLFSSNPEDSHAHIWALIVFQEWWERYME</sequence>
<dbReference type="HOGENOM" id="CLU_014658_3_1_10"/>